<evidence type="ECO:0000313" key="3">
    <source>
        <dbReference type="Proteomes" id="UP000070260"/>
    </source>
</evidence>
<proteinExistence type="predicted"/>
<feature type="transmembrane region" description="Helical" evidence="1">
    <location>
        <begin position="37"/>
        <end position="54"/>
    </location>
</feature>
<dbReference type="AlphaFoldDB" id="A0A127EHU1"/>
<feature type="transmembrane region" description="Helical" evidence="1">
    <location>
        <begin position="12"/>
        <end position="31"/>
    </location>
</feature>
<organism evidence="2 3">
    <name type="scientific">Clostridium perfringens</name>
    <dbReference type="NCBI Taxonomy" id="1502"/>
    <lineage>
        <taxon>Bacteria</taxon>
        <taxon>Bacillati</taxon>
        <taxon>Bacillota</taxon>
        <taxon>Clostridia</taxon>
        <taxon>Eubacteriales</taxon>
        <taxon>Clostridiaceae</taxon>
        <taxon>Clostridium</taxon>
    </lineage>
</organism>
<dbReference type="EMBL" id="CP010994">
    <property type="protein sequence ID" value="AMN35514.1"/>
    <property type="molecule type" value="Genomic_DNA"/>
</dbReference>
<keyword evidence="1" id="KW-0472">Membrane</keyword>
<gene>
    <name evidence="2" type="ORF">JFP838_07050</name>
</gene>
<name>A0A127EHU1_CLOPF</name>
<reference evidence="2 3" key="1">
    <citation type="journal article" date="2016" name="PLoS ONE">
        <title>Plasmid Characterization and Chromosome Analysis of Two netF+ Clostridium perfringens Isolates Associated with Foal and Canine Necrotizing Enteritis.</title>
        <authorList>
            <person name="Mehdizadeh Gohari I."/>
            <person name="Kropinski A.M."/>
            <person name="Weese S.J."/>
            <person name="Parreira V.R."/>
            <person name="Whitehead A.E."/>
            <person name="Boerlin P."/>
            <person name="Prescott J.F."/>
        </authorList>
    </citation>
    <scope>NUCLEOTIDE SEQUENCE [LARGE SCALE GENOMIC DNA]</scope>
    <source>
        <strain evidence="2 3">JP838</strain>
    </source>
</reference>
<sequence length="62" mass="7078">MKRIKEFLITNIAEILVFFSLFIFIICNLFINVLFGLYSLAIILFLVGLLLAKLKASNINGR</sequence>
<dbReference type="PATRIC" id="fig|1502.177.peg.1443"/>
<accession>A0A127EHU1</accession>
<protein>
    <submittedName>
        <fullName evidence="2">Uncharacterized protein</fullName>
    </submittedName>
</protein>
<evidence type="ECO:0000256" key="1">
    <source>
        <dbReference type="SAM" id="Phobius"/>
    </source>
</evidence>
<keyword evidence="1" id="KW-0812">Transmembrane</keyword>
<keyword evidence="1" id="KW-1133">Transmembrane helix</keyword>
<evidence type="ECO:0000313" key="2">
    <source>
        <dbReference type="EMBL" id="AMN35514.1"/>
    </source>
</evidence>
<dbReference type="RefSeq" id="WP_061427691.1">
    <property type="nucleotide sequence ID" value="NZ_CP010994.1"/>
</dbReference>
<dbReference type="Proteomes" id="UP000070260">
    <property type="component" value="Chromosome"/>
</dbReference>